<name>A0A4Y9LA99_9BRAD</name>
<dbReference type="RefSeq" id="WP_126257041.1">
    <property type="nucleotide sequence ID" value="NZ_SPQU01000004.1"/>
</dbReference>
<keyword evidence="4" id="KW-1185">Reference proteome</keyword>
<comment type="caution">
    <text evidence="3">The sequence shown here is derived from an EMBL/GenBank/DDBJ whole genome shotgun (WGS) entry which is preliminary data.</text>
</comment>
<evidence type="ECO:0000256" key="1">
    <source>
        <dbReference type="SAM" id="MobiDB-lite"/>
    </source>
</evidence>
<dbReference type="EMBL" id="SPQU01000004">
    <property type="protein sequence ID" value="TFV40285.1"/>
    <property type="molecule type" value="Genomic_DNA"/>
</dbReference>
<protein>
    <submittedName>
        <fullName evidence="3">Uncharacterized protein</fullName>
    </submittedName>
</protein>
<evidence type="ECO:0000313" key="3">
    <source>
        <dbReference type="EMBL" id="TFV40285.1"/>
    </source>
</evidence>
<accession>A0A4Y9LA99</accession>
<proteinExistence type="predicted"/>
<feature type="compositionally biased region" description="Polar residues" evidence="1">
    <location>
        <begin position="517"/>
        <end position="535"/>
    </location>
</feature>
<sequence>MPMIPLGAQVPARWLLLACGILAMASTSRPAGAADEGFVDVHTLPRLDGAVEDTSRPDTYRVIYTVPTPLAATSDATKKLLSADGWVPYVYPLDEKSAALTFKKGRQGLRVSFTQARGRPDQSAVFYTPNRIYANVPFPDGATDLVFDETRPYLGCIAPGALDATSEFFTREMAAIGWRKLTPEAAARWPNADLGEVIPNGVRAFYDHPDRVATHLYQKPVMLTLTRRNDGRTHVEIRVAPFALPQELEADDDMAGLPRPKPTKSARSLGSESSNKREMSAAAMAELPAVLAFYHRELAARGWQENGSAPLAAGDDVAIRISNAEETGVLRLGRKYDFTMVSLTAQVKDSALAARAKAKKEADARFLGDALGAAQQLIAADEARRKAQAASLSDAPPTARADSTTPVPLPENAEGVKFEGGDGRLEFSSASSVKALTAFYRASLKPAGWKEQPSVINQPNMAVMEFARGGKSISMTVMQMGPKVNVSASGSGLVMATAKPAAIPEVQEKSSEPLQLDTESQLPVPTQRSSKSLATTKIPGGEAPLRRELTASIPAPLQDVLAFYRAELSKLGWQEKTDGAIVSADHAQIDFTSPQGPAVLKLGRTKGETTVNLAQKNAGVAVKADIMPKAGQARVMLGNMGPNEASLTINKQTVKIAAGAGGPQAPKGPMLDLPPGKYQYGVRTQGQPTRTDTLTVAAGDIWGLMVGPGGDVLPLQMY</sequence>
<dbReference type="AlphaFoldDB" id="A0A4Y9LA99"/>
<organism evidence="3 4">
    <name type="scientific">Bradyrhizobium frederickii</name>
    <dbReference type="NCBI Taxonomy" id="2560054"/>
    <lineage>
        <taxon>Bacteria</taxon>
        <taxon>Pseudomonadati</taxon>
        <taxon>Pseudomonadota</taxon>
        <taxon>Alphaproteobacteria</taxon>
        <taxon>Hyphomicrobiales</taxon>
        <taxon>Nitrobacteraceae</taxon>
        <taxon>Bradyrhizobium</taxon>
    </lineage>
</organism>
<feature type="region of interest" description="Disordered" evidence="1">
    <location>
        <begin position="504"/>
        <end position="541"/>
    </location>
</feature>
<gene>
    <name evidence="3" type="ORF">E4K66_11935</name>
</gene>
<reference evidence="3 4" key="1">
    <citation type="submission" date="2019-03" db="EMBL/GenBank/DDBJ databases">
        <title>Bradyrhizobium strains diversity isolated from Chamaecrista fasciculata.</title>
        <authorList>
            <person name="Urquiaga M.C.O."/>
            <person name="Hungria M."/>
            <person name="Delamuta J.R.M."/>
        </authorList>
    </citation>
    <scope>NUCLEOTIDE SEQUENCE [LARGE SCALE GENOMIC DNA]</scope>
    <source>
        <strain evidence="3 4">CNPSo 3424</strain>
    </source>
</reference>
<feature type="signal peptide" evidence="2">
    <location>
        <begin position="1"/>
        <end position="33"/>
    </location>
</feature>
<evidence type="ECO:0000313" key="4">
    <source>
        <dbReference type="Proteomes" id="UP000298225"/>
    </source>
</evidence>
<dbReference type="OrthoDB" id="7927554at2"/>
<keyword evidence="2" id="KW-0732">Signal</keyword>
<evidence type="ECO:0000256" key="2">
    <source>
        <dbReference type="SAM" id="SignalP"/>
    </source>
</evidence>
<feature type="region of interest" description="Disordered" evidence="1">
    <location>
        <begin position="250"/>
        <end position="278"/>
    </location>
</feature>
<dbReference type="Proteomes" id="UP000298225">
    <property type="component" value="Unassembled WGS sequence"/>
</dbReference>
<feature type="chain" id="PRO_5021458296" evidence="2">
    <location>
        <begin position="34"/>
        <end position="718"/>
    </location>
</feature>
<feature type="region of interest" description="Disordered" evidence="1">
    <location>
        <begin position="388"/>
        <end position="415"/>
    </location>
</feature>